<dbReference type="AlphaFoldDB" id="A0A6S6TJV8"/>
<accession>A0A6S6TJV8</accession>
<organism evidence="1">
    <name type="scientific">uncultured Sulfurovum sp</name>
    <dbReference type="NCBI Taxonomy" id="269237"/>
    <lineage>
        <taxon>Bacteria</taxon>
        <taxon>Pseudomonadati</taxon>
        <taxon>Campylobacterota</taxon>
        <taxon>Epsilonproteobacteria</taxon>
        <taxon>Campylobacterales</taxon>
        <taxon>Sulfurovaceae</taxon>
        <taxon>Sulfurovum</taxon>
        <taxon>environmental samples</taxon>
    </lineage>
</organism>
<protein>
    <submittedName>
        <fullName evidence="1">Uncharacterized protein</fullName>
    </submittedName>
</protein>
<evidence type="ECO:0000313" key="1">
    <source>
        <dbReference type="EMBL" id="CAA6819644.1"/>
    </source>
</evidence>
<gene>
    <name evidence="1" type="ORF">HELGO_WM17670</name>
</gene>
<name>A0A6S6TJV8_9BACT</name>
<dbReference type="EMBL" id="CACVAU010000057">
    <property type="protein sequence ID" value="CAA6819644.1"/>
    <property type="molecule type" value="Genomic_DNA"/>
</dbReference>
<sequence length="180" mass="20553">MGISLSKLTEGCCLSLKDLKPLDLDAYKSDKSMSSVDNVLECDDKYIFIEEKSFLLDYYRLAGIEIDSYLKPVNGEISDDFLQRISKLDKEVKKKLMYQSLYEKTISSVDKVKDTTFILCGDDDFCNKKVKNAITIYLYCQSGEPIDNLLTKVFDLKKAKSKDKFVACKDLIKILEKKGC</sequence>
<reference evidence="1" key="1">
    <citation type="submission" date="2020-01" db="EMBL/GenBank/DDBJ databases">
        <authorList>
            <person name="Meier V. D."/>
            <person name="Meier V D."/>
        </authorList>
    </citation>
    <scope>NUCLEOTIDE SEQUENCE</scope>
    <source>
        <strain evidence="1">HLG_WM_MAG_05</strain>
    </source>
</reference>
<proteinExistence type="predicted"/>